<evidence type="ECO:0000313" key="2">
    <source>
        <dbReference type="Proteomes" id="UP000774326"/>
    </source>
</evidence>
<proteinExistence type="predicted"/>
<comment type="caution">
    <text evidence="1">The sequence shown here is derived from an EMBL/GenBank/DDBJ whole genome shotgun (WGS) entry which is preliminary data.</text>
</comment>
<reference evidence="1" key="1">
    <citation type="journal article" date="2021" name="Open Biol.">
        <title>Shared evolutionary footprints suggest mitochondrial oxidative damage underlies multiple complex I losses in fungi.</title>
        <authorList>
            <person name="Schikora-Tamarit M.A."/>
            <person name="Marcet-Houben M."/>
            <person name="Nosek J."/>
            <person name="Gabaldon T."/>
        </authorList>
    </citation>
    <scope>NUCLEOTIDE SEQUENCE</scope>
    <source>
        <strain evidence="1">CBS2887</strain>
    </source>
</reference>
<dbReference type="Proteomes" id="UP000774326">
    <property type="component" value="Unassembled WGS sequence"/>
</dbReference>
<gene>
    <name evidence="1" type="ORF">WICPIJ_001630</name>
</gene>
<dbReference type="EMBL" id="JAEUBG010000861">
    <property type="protein sequence ID" value="KAH3687353.1"/>
    <property type="molecule type" value="Genomic_DNA"/>
</dbReference>
<organism evidence="1 2">
    <name type="scientific">Wickerhamomyces pijperi</name>
    <name type="common">Yeast</name>
    <name type="synonym">Pichia pijperi</name>
    <dbReference type="NCBI Taxonomy" id="599730"/>
    <lineage>
        <taxon>Eukaryota</taxon>
        <taxon>Fungi</taxon>
        <taxon>Dikarya</taxon>
        <taxon>Ascomycota</taxon>
        <taxon>Saccharomycotina</taxon>
        <taxon>Saccharomycetes</taxon>
        <taxon>Phaffomycetales</taxon>
        <taxon>Wickerhamomycetaceae</taxon>
        <taxon>Wickerhamomyces</taxon>
    </lineage>
</organism>
<reference evidence="1" key="2">
    <citation type="submission" date="2021-01" db="EMBL/GenBank/DDBJ databases">
        <authorList>
            <person name="Schikora-Tamarit M.A."/>
        </authorList>
    </citation>
    <scope>NUCLEOTIDE SEQUENCE</scope>
    <source>
        <strain evidence="1">CBS2887</strain>
    </source>
</reference>
<accession>A0A9P8QAI3</accession>
<name>A0A9P8QAI3_WICPI</name>
<evidence type="ECO:0000313" key="1">
    <source>
        <dbReference type="EMBL" id="KAH3687353.1"/>
    </source>
</evidence>
<keyword evidence="2" id="KW-1185">Reference proteome</keyword>
<dbReference type="AlphaFoldDB" id="A0A9P8QAI3"/>
<protein>
    <submittedName>
        <fullName evidence="1">Uncharacterized protein</fullName>
    </submittedName>
</protein>
<sequence>MEIVEELGETVLVGVDGEGVTDLDSCAEAWEAAADLSSSAALASAMALASSATFASAAAVSSWGLSSFGASRVDQAISFTD</sequence>